<evidence type="ECO:0000313" key="3">
    <source>
        <dbReference type="Proteomes" id="UP001630127"/>
    </source>
</evidence>
<accession>A0ABD2ZUE5</accession>
<dbReference type="EMBL" id="JBJUIK010000007">
    <property type="protein sequence ID" value="KAL3523044.1"/>
    <property type="molecule type" value="Genomic_DNA"/>
</dbReference>
<keyword evidence="3" id="KW-1185">Reference proteome</keyword>
<proteinExistence type="predicted"/>
<evidence type="ECO:0008006" key="4">
    <source>
        <dbReference type="Google" id="ProtNLM"/>
    </source>
</evidence>
<protein>
    <recommendedName>
        <fullName evidence="4">DUF4283 domain-containing protein</fullName>
    </recommendedName>
</protein>
<name>A0ABD2ZUE5_9GENT</name>
<evidence type="ECO:0000256" key="1">
    <source>
        <dbReference type="SAM" id="MobiDB-lite"/>
    </source>
</evidence>
<sequence length="109" mass="12504">MTSKVLGDKLVLFRFENESDKKRVTQGACWAFDNKLVVISEFDGDVQPSKLRVNTSSMDEKLFHNRGGGKASAQGGRRDRDRGNIQISNRQQDKDKESVQRREKWALDF</sequence>
<feature type="compositionally biased region" description="Basic and acidic residues" evidence="1">
    <location>
        <begin position="91"/>
        <end position="109"/>
    </location>
</feature>
<dbReference type="Proteomes" id="UP001630127">
    <property type="component" value="Unassembled WGS sequence"/>
</dbReference>
<organism evidence="2 3">
    <name type="scientific">Cinchona calisaya</name>
    <dbReference type="NCBI Taxonomy" id="153742"/>
    <lineage>
        <taxon>Eukaryota</taxon>
        <taxon>Viridiplantae</taxon>
        <taxon>Streptophyta</taxon>
        <taxon>Embryophyta</taxon>
        <taxon>Tracheophyta</taxon>
        <taxon>Spermatophyta</taxon>
        <taxon>Magnoliopsida</taxon>
        <taxon>eudicotyledons</taxon>
        <taxon>Gunneridae</taxon>
        <taxon>Pentapetalae</taxon>
        <taxon>asterids</taxon>
        <taxon>lamiids</taxon>
        <taxon>Gentianales</taxon>
        <taxon>Rubiaceae</taxon>
        <taxon>Cinchonoideae</taxon>
        <taxon>Cinchoneae</taxon>
        <taxon>Cinchona</taxon>
    </lineage>
</organism>
<feature type="region of interest" description="Disordered" evidence="1">
    <location>
        <begin position="57"/>
        <end position="109"/>
    </location>
</feature>
<reference evidence="2 3" key="1">
    <citation type="submission" date="2024-11" db="EMBL/GenBank/DDBJ databases">
        <title>A near-complete genome assembly of Cinchona calisaya.</title>
        <authorList>
            <person name="Lian D.C."/>
            <person name="Zhao X.W."/>
            <person name="Wei L."/>
        </authorList>
    </citation>
    <scope>NUCLEOTIDE SEQUENCE [LARGE SCALE GENOMIC DNA]</scope>
    <source>
        <tissue evidence="2">Nenye</tissue>
    </source>
</reference>
<gene>
    <name evidence="2" type="ORF">ACH5RR_015878</name>
</gene>
<evidence type="ECO:0000313" key="2">
    <source>
        <dbReference type="EMBL" id="KAL3523044.1"/>
    </source>
</evidence>
<dbReference type="AlphaFoldDB" id="A0ABD2ZUE5"/>
<comment type="caution">
    <text evidence="2">The sequence shown here is derived from an EMBL/GenBank/DDBJ whole genome shotgun (WGS) entry which is preliminary data.</text>
</comment>